<gene>
    <name evidence="2" type="ORF">EOI86_12700</name>
</gene>
<dbReference type="OrthoDB" id="9810773at2"/>
<dbReference type="InterPro" id="IPR010466">
    <property type="entry name" value="DUF1058"/>
</dbReference>
<comment type="caution">
    <text evidence="2">The sequence shown here is derived from an EMBL/GenBank/DDBJ whole genome shotgun (WGS) entry which is preliminary data.</text>
</comment>
<keyword evidence="3" id="KW-1185">Reference proteome</keyword>
<keyword evidence="1" id="KW-0732">Signal</keyword>
<dbReference type="Pfam" id="PF06347">
    <property type="entry name" value="SH3_4"/>
    <property type="match status" value="2"/>
</dbReference>
<name>A0A437QNH8_9PROT</name>
<evidence type="ECO:0008006" key="4">
    <source>
        <dbReference type="Google" id="ProtNLM"/>
    </source>
</evidence>
<dbReference type="RefSeq" id="WP_127765562.1">
    <property type="nucleotide sequence ID" value="NZ_SADE01000002.1"/>
</dbReference>
<dbReference type="Proteomes" id="UP000287447">
    <property type="component" value="Unassembled WGS sequence"/>
</dbReference>
<dbReference type="Gene3D" id="2.30.30.40">
    <property type="entry name" value="SH3 Domains"/>
    <property type="match status" value="2"/>
</dbReference>
<proteinExistence type="predicted"/>
<protein>
    <recommendedName>
        <fullName evidence="4">Aspartyl-trna synthetase</fullName>
    </recommendedName>
</protein>
<organism evidence="2 3">
    <name type="scientific">Hwanghaeella grinnelliae</name>
    <dbReference type="NCBI Taxonomy" id="2500179"/>
    <lineage>
        <taxon>Bacteria</taxon>
        <taxon>Pseudomonadati</taxon>
        <taxon>Pseudomonadota</taxon>
        <taxon>Alphaproteobacteria</taxon>
        <taxon>Rhodospirillales</taxon>
        <taxon>Rhodospirillaceae</taxon>
        <taxon>Hwanghaeella</taxon>
    </lineage>
</organism>
<dbReference type="EMBL" id="SADE01000002">
    <property type="protein sequence ID" value="RVU36086.1"/>
    <property type="molecule type" value="Genomic_DNA"/>
</dbReference>
<reference evidence="3" key="1">
    <citation type="submission" date="2019-01" db="EMBL/GenBank/DDBJ databases">
        <title>Gri0909 isolated from a small marine red alga.</title>
        <authorList>
            <person name="Kim J."/>
            <person name="Jeong S.E."/>
            <person name="Jeon C.O."/>
        </authorList>
    </citation>
    <scope>NUCLEOTIDE SEQUENCE [LARGE SCALE GENOMIC DNA]</scope>
    <source>
        <strain evidence="3">Gri0909</strain>
    </source>
</reference>
<evidence type="ECO:0000256" key="1">
    <source>
        <dbReference type="SAM" id="SignalP"/>
    </source>
</evidence>
<accession>A0A437QNH8</accession>
<evidence type="ECO:0000313" key="3">
    <source>
        <dbReference type="Proteomes" id="UP000287447"/>
    </source>
</evidence>
<sequence>MKAKLLLSCLVVAGVVATAPGHAQSASSGQPIPRFVTLNADEVNMRSGPGVRYPVEWVYQRRYMPLEVIAEHDTWRKVRDVEGTEGWIHRAMLSSRRGVVVEAEEIIMRREPDDGSPVLARLGSGMVAVVEKCDSAWCEVRTAGFEGWITRKNVWGLYDSEVLN</sequence>
<feature type="signal peptide" evidence="1">
    <location>
        <begin position="1"/>
        <end position="23"/>
    </location>
</feature>
<dbReference type="AlphaFoldDB" id="A0A437QNH8"/>
<evidence type="ECO:0000313" key="2">
    <source>
        <dbReference type="EMBL" id="RVU36086.1"/>
    </source>
</evidence>
<feature type="chain" id="PRO_5019229510" description="Aspartyl-trna synthetase" evidence="1">
    <location>
        <begin position="24"/>
        <end position="164"/>
    </location>
</feature>